<name>A0A3B3ZSP1_9GOBI</name>
<evidence type="ECO:0000313" key="7">
    <source>
        <dbReference type="Ensembl" id="ENSPMGP00000007712.1"/>
    </source>
</evidence>
<evidence type="ECO:0000256" key="2">
    <source>
        <dbReference type="ARBA" id="ARBA00022771"/>
    </source>
</evidence>
<keyword evidence="5" id="KW-0343">GTPase activation</keyword>
<dbReference type="InterPro" id="IPR001164">
    <property type="entry name" value="ArfGAP_dom"/>
</dbReference>
<reference evidence="7" key="1">
    <citation type="submission" date="2025-08" db="UniProtKB">
        <authorList>
            <consortium name="Ensembl"/>
        </authorList>
    </citation>
    <scope>IDENTIFICATION</scope>
</reference>
<dbReference type="STRING" id="409849.ENSPMGP00000007712"/>
<dbReference type="PANTHER" id="PTHR23180:SF399">
    <property type="entry name" value="BLOWN FUSE, ISOFORM A-RELATED"/>
    <property type="match status" value="1"/>
</dbReference>
<keyword evidence="1 5" id="KW-0479">Metal-binding</keyword>
<organism evidence="7 8">
    <name type="scientific">Periophthalmus magnuspinnatus</name>
    <dbReference type="NCBI Taxonomy" id="409849"/>
    <lineage>
        <taxon>Eukaryota</taxon>
        <taxon>Metazoa</taxon>
        <taxon>Chordata</taxon>
        <taxon>Craniata</taxon>
        <taxon>Vertebrata</taxon>
        <taxon>Euteleostomi</taxon>
        <taxon>Actinopterygii</taxon>
        <taxon>Neopterygii</taxon>
        <taxon>Teleostei</taxon>
        <taxon>Neoteleostei</taxon>
        <taxon>Acanthomorphata</taxon>
        <taxon>Gobiaria</taxon>
        <taxon>Gobiiformes</taxon>
        <taxon>Gobioidei</taxon>
        <taxon>Gobiidae</taxon>
        <taxon>Oxudercinae</taxon>
        <taxon>Periophthalmus</taxon>
    </lineage>
</organism>
<proteinExistence type="predicted"/>
<accession>A0A3B3ZSP1</accession>
<dbReference type="Proteomes" id="UP000261520">
    <property type="component" value="Unplaced"/>
</dbReference>
<dbReference type="Gene3D" id="1.10.220.150">
    <property type="entry name" value="Arf GTPase activating protein"/>
    <property type="match status" value="1"/>
</dbReference>
<keyword evidence="5" id="KW-0677">Repeat</keyword>
<protein>
    <recommendedName>
        <fullName evidence="5">Arf-GAP with coiled-coil, ANK repeat and PH domain-containing protein</fullName>
        <shortName evidence="5">Cnt-b</shortName>
    </recommendedName>
    <alternativeName>
        <fullName evidence="5">Centaurin-beta</fullName>
    </alternativeName>
</protein>
<comment type="subcellular location">
    <subcellularLocation>
        <location evidence="5">Endosome membrane</location>
        <topology evidence="5">Peripheral membrane protein</topology>
    </subcellularLocation>
</comment>
<dbReference type="GO" id="GO:0005096">
    <property type="term" value="F:GTPase activator activity"/>
    <property type="evidence" value="ECO:0007669"/>
    <property type="project" value="UniProtKB-KW"/>
</dbReference>
<dbReference type="SUPFAM" id="SSF57863">
    <property type="entry name" value="ArfGap/RecO-like zinc finger"/>
    <property type="match status" value="1"/>
</dbReference>
<keyword evidence="5" id="KW-0967">Endosome</keyword>
<dbReference type="GO" id="GO:0010008">
    <property type="term" value="C:endosome membrane"/>
    <property type="evidence" value="ECO:0007669"/>
    <property type="project" value="UniProtKB-SubCell"/>
</dbReference>
<dbReference type="Ensembl" id="ENSPMGT00000008201.1">
    <property type="protein sequence ID" value="ENSPMGP00000007712.1"/>
    <property type="gene ID" value="ENSPMGG00000006392.1"/>
</dbReference>
<evidence type="ECO:0000259" key="6">
    <source>
        <dbReference type="PROSITE" id="PS50115"/>
    </source>
</evidence>
<keyword evidence="3 5" id="KW-0862">Zinc</keyword>
<comment type="function">
    <text evidence="5">GTPase-activating protein for the ADP ribosylation factor family.</text>
</comment>
<comment type="domain">
    <text evidence="5">The BAR domain mediates homodimerization, it can neither bind membrane nor impart curvature, but instead requires the neighboring PH domain to achieve these functions.</text>
</comment>
<dbReference type="InterPro" id="IPR038508">
    <property type="entry name" value="ArfGAP_dom_sf"/>
</dbReference>
<dbReference type="GO" id="GO:0008270">
    <property type="term" value="F:zinc ion binding"/>
    <property type="evidence" value="ECO:0007669"/>
    <property type="project" value="UniProtKB-KW"/>
</dbReference>
<keyword evidence="5" id="KW-0040">ANK repeat</keyword>
<comment type="activity regulation">
    <text evidence="5">GAP activity stimulated by phosphatidylinositol 4,5-bisphosphate (PIP2) and phosphatidic acid.</text>
</comment>
<evidence type="ECO:0000256" key="1">
    <source>
        <dbReference type="ARBA" id="ARBA00022723"/>
    </source>
</evidence>
<dbReference type="InterPro" id="IPR037278">
    <property type="entry name" value="ARFGAP/RecO"/>
</dbReference>
<dbReference type="InterPro" id="IPR045258">
    <property type="entry name" value="ACAP1/2/3-like"/>
</dbReference>
<comment type="domain">
    <text evidence="5">PH domain binds phospholipids including phosphatidic acid, phosphatidylinositol 3-phosphate, phosphatidylinositol 3,5-bisphosphate (PIP2) and phosphatidylinositol 3,4,5-trisphosphate (PIP3). May mediate protein binding to PIP2 or PIP3 containing membranes.</text>
</comment>
<keyword evidence="2 4" id="KW-0863">Zinc-finger</keyword>
<evidence type="ECO:0000256" key="3">
    <source>
        <dbReference type="ARBA" id="ARBA00022833"/>
    </source>
</evidence>
<evidence type="ECO:0000256" key="4">
    <source>
        <dbReference type="PROSITE-ProRule" id="PRU00288"/>
    </source>
</evidence>
<evidence type="ECO:0000313" key="8">
    <source>
        <dbReference type="Proteomes" id="UP000261520"/>
    </source>
</evidence>
<dbReference type="PANTHER" id="PTHR23180">
    <property type="entry name" value="CENTAURIN/ARF"/>
    <property type="match status" value="1"/>
</dbReference>
<sequence>TSNEPNKIKYIIFGNRTIDCPTNVCCDCGQSNPCWASINLGILLCIECSGIHRYDIIHYCS</sequence>
<dbReference type="PROSITE" id="PS50115">
    <property type="entry name" value="ARFGAP"/>
    <property type="match status" value="1"/>
</dbReference>
<dbReference type="AlphaFoldDB" id="A0A3B3ZSP1"/>
<keyword evidence="8" id="KW-1185">Reference proteome</keyword>
<dbReference type="PRINTS" id="PR00405">
    <property type="entry name" value="REVINTRACTNG"/>
</dbReference>
<feature type="domain" description="Arf-GAP" evidence="6">
    <location>
        <begin position="16"/>
        <end position="61"/>
    </location>
</feature>
<dbReference type="Pfam" id="PF01412">
    <property type="entry name" value="ArfGap"/>
    <property type="match status" value="1"/>
</dbReference>
<evidence type="ECO:0000256" key="5">
    <source>
        <dbReference type="RuleBase" id="RU369028"/>
    </source>
</evidence>
<reference evidence="7" key="2">
    <citation type="submission" date="2025-09" db="UniProtKB">
        <authorList>
            <consortium name="Ensembl"/>
        </authorList>
    </citation>
    <scope>IDENTIFICATION</scope>
</reference>